<dbReference type="CDD" id="cd02947">
    <property type="entry name" value="TRX_family"/>
    <property type="match status" value="1"/>
</dbReference>
<keyword evidence="3" id="KW-0249">Electron transport</keyword>
<dbReference type="InterPro" id="IPR036249">
    <property type="entry name" value="Thioredoxin-like_sf"/>
</dbReference>
<sequence>MGSTVVDVTDADFEAKVVKATGPVLAVFRAEWSGPCKALDPVLVDVAREYANRLTVARLDIDNSPNTPPKYKVTAVPTLYVFKGGKIVATHIGPANKNNVAQLITPHL</sequence>
<dbReference type="InterPro" id="IPR005746">
    <property type="entry name" value="Thioredoxin"/>
</dbReference>
<evidence type="ECO:0000256" key="3">
    <source>
        <dbReference type="ARBA" id="ARBA00022982"/>
    </source>
</evidence>
<keyword evidence="4" id="KW-1015">Disulfide bond</keyword>
<dbReference type="RefSeq" id="WP_323449024.1">
    <property type="nucleotide sequence ID" value="NZ_BSBI01000009.1"/>
</dbReference>
<dbReference type="PANTHER" id="PTHR45663:SF11">
    <property type="entry name" value="GEO12009P1"/>
    <property type="match status" value="1"/>
</dbReference>
<proteinExistence type="inferred from homology"/>
<reference evidence="8 9" key="1">
    <citation type="submission" date="2022-10" db="EMBL/GenBank/DDBJ databases">
        <title>Draft genome sequence of Streptomyces sp. YSPA8.</title>
        <authorList>
            <person name="Moriuchi R."/>
            <person name="Dohra H."/>
            <person name="Yamamura H."/>
            <person name="Kodani S."/>
        </authorList>
    </citation>
    <scope>NUCLEOTIDE SEQUENCE [LARGE SCALE GENOMIC DNA]</scope>
    <source>
        <strain evidence="8 9">YSPA8</strain>
    </source>
</reference>
<dbReference type="Pfam" id="PF00085">
    <property type="entry name" value="Thioredoxin"/>
    <property type="match status" value="1"/>
</dbReference>
<comment type="caution">
    <text evidence="8">The sequence shown here is derived from an EMBL/GenBank/DDBJ whole genome shotgun (WGS) entry which is preliminary data.</text>
</comment>
<protein>
    <recommendedName>
        <fullName evidence="6">Thioredoxin</fullName>
    </recommendedName>
</protein>
<evidence type="ECO:0000256" key="4">
    <source>
        <dbReference type="ARBA" id="ARBA00023157"/>
    </source>
</evidence>
<evidence type="ECO:0000256" key="2">
    <source>
        <dbReference type="ARBA" id="ARBA00022448"/>
    </source>
</evidence>
<keyword evidence="2" id="KW-0813">Transport</keyword>
<evidence type="ECO:0000256" key="1">
    <source>
        <dbReference type="ARBA" id="ARBA00008987"/>
    </source>
</evidence>
<keyword evidence="9" id="KW-1185">Reference proteome</keyword>
<dbReference type="Gene3D" id="3.40.30.10">
    <property type="entry name" value="Glutaredoxin"/>
    <property type="match status" value="1"/>
</dbReference>
<comment type="similarity">
    <text evidence="1 6">Belongs to the thioredoxin family.</text>
</comment>
<evidence type="ECO:0000256" key="5">
    <source>
        <dbReference type="ARBA" id="ARBA00023284"/>
    </source>
</evidence>
<evidence type="ECO:0000313" key="8">
    <source>
        <dbReference type="EMBL" id="GLF97020.1"/>
    </source>
</evidence>
<dbReference type="PANTHER" id="PTHR45663">
    <property type="entry name" value="GEO12009P1"/>
    <property type="match status" value="1"/>
</dbReference>
<dbReference type="SUPFAM" id="SSF52833">
    <property type="entry name" value="Thioredoxin-like"/>
    <property type="match status" value="1"/>
</dbReference>
<feature type="domain" description="Thioredoxin" evidence="7">
    <location>
        <begin position="1"/>
        <end position="108"/>
    </location>
</feature>
<name>A0ABQ5P371_9ACTN</name>
<dbReference type="PROSITE" id="PS51352">
    <property type="entry name" value="THIOREDOXIN_2"/>
    <property type="match status" value="1"/>
</dbReference>
<dbReference type="EMBL" id="BSBI01000009">
    <property type="protein sequence ID" value="GLF97020.1"/>
    <property type="molecule type" value="Genomic_DNA"/>
</dbReference>
<keyword evidence="5" id="KW-0676">Redox-active center</keyword>
<evidence type="ECO:0000256" key="6">
    <source>
        <dbReference type="PIRNR" id="PIRNR000077"/>
    </source>
</evidence>
<evidence type="ECO:0000313" key="9">
    <source>
        <dbReference type="Proteomes" id="UP001291653"/>
    </source>
</evidence>
<evidence type="ECO:0000259" key="7">
    <source>
        <dbReference type="PROSITE" id="PS51352"/>
    </source>
</evidence>
<dbReference type="Proteomes" id="UP001291653">
    <property type="component" value="Unassembled WGS sequence"/>
</dbReference>
<accession>A0ABQ5P371</accession>
<dbReference type="InterPro" id="IPR013766">
    <property type="entry name" value="Thioredoxin_domain"/>
</dbReference>
<organism evidence="8 9">
    <name type="scientific">Streptomyces yaizuensis</name>
    <dbReference type="NCBI Taxonomy" id="2989713"/>
    <lineage>
        <taxon>Bacteria</taxon>
        <taxon>Bacillati</taxon>
        <taxon>Actinomycetota</taxon>
        <taxon>Actinomycetes</taxon>
        <taxon>Kitasatosporales</taxon>
        <taxon>Streptomycetaceae</taxon>
        <taxon>Streptomyces</taxon>
    </lineage>
</organism>
<gene>
    <name evidence="8" type="ORF">SYYSPA8_22005</name>
</gene>
<dbReference type="PIRSF" id="PIRSF000077">
    <property type="entry name" value="Thioredoxin"/>
    <property type="match status" value="1"/>
</dbReference>